<organism evidence="1 2">
    <name type="scientific">Xiashengella succiniciproducens</name>
    <dbReference type="NCBI Taxonomy" id="2949635"/>
    <lineage>
        <taxon>Bacteria</taxon>
        <taxon>Pseudomonadati</taxon>
        <taxon>Bacteroidota</taxon>
        <taxon>Bacteroidia</taxon>
        <taxon>Marinilabiliales</taxon>
        <taxon>Marinilabiliaceae</taxon>
        <taxon>Xiashengella</taxon>
    </lineage>
</organism>
<dbReference type="KEGG" id="alkq:M9189_08235"/>
<evidence type="ECO:0000313" key="2">
    <source>
        <dbReference type="Proteomes" id="UP001056426"/>
    </source>
</evidence>
<dbReference type="Proteomes" id="UP001056426">
    <property type="component" value="Chromosome"/>
</dbReference>
<proteinExistence type="predicted"/>
<sequence length="147" mass="16556">MKAPVIKLLLIFTLTAFFVPVHGQRCTGFDKRCASAPAQFEASSLSRSVSMRKGRKVVITQTFYGNSEYFISVCGKNRLGNIHFRLISVDNNNTVLYDNASDSFKDSQLFVINNTMNVRIELSAPHYFDDSNSECAGIKIFRSKKEI</sequence>
<accession>A0A9J6ZLW1</accession>
<name>A0A9J6ZLW1_9BACT</name>
<reference evidence="1" key="2">
    <citation type="submission" date="2022-06" db="EMBL/GenBank/DDBJ databases">
        <title>Xiashengella guii gen. nov. sp. nov., a bacterium isolated form anaerobic digestion tank.</title>
        <authorList>
            <person name="Huang H."/>
        </authorList>
    </citation>
    <scope>NUCLEOTIDE SEQUENCE</scope>
    <source>
        <strain evidence="1">Ai-910</strain>
    </source>
</reference>
<dbReference type="AlphaFoldDB" id="A0A9J6ZLW1"/>
<dbReference type="RefSeq" id="WP_250722267.1">
    <property type="nucleotide sequence ID" value="NZ_CP098400.1"/>
</dbReference>
<reference evidence="1" key="1">
    <citation type="submission" date="2022-05" db="EMBL/GenBank/DDBJ databases">
        <authorList>
            <person name="Sun X."/>
        </authorList>
    </citation>
    <scope>NUCLEOTIDE SEQUENCE</scope>
    <source>
        <strain evidence="1">Ai-910</strain>
    </source>
</reference>
<protein>
    <submittedName>
        <fullName evidence="1">Uncharacterized protein</fullName>
    </submittedName>
</protein>
<evidence type="ECO:0000313" key="1">
    <source>
        <dbReference type="EMBL" id="URW78844.1"/>
    </source>
</evidence>
<keyword evidence="2" id="KW-1185">Reference proteome</keyword>
<gene>
    <name evidence="1" type="ORF">M9189_08235</name>
</gene>
<dbReference type="EMBL" id="CP098400">
    <property type="protein sequence ID" value="URW78844.1"/>
    <property type="molecule type" value="Genomic_DNA"/>
</dbReference>